<keyword evidence="2 6" id="KW-0238">DNA-binding</keyword>
<reference evidence="6 7" key="1">
    <citation type="submission" date="2020-08" db="EMBL/GenBank/DDBJ databases">
        <title>Genomic Encyclopedia of Type Strains, Phase IV (KMG-IV): sequencing the most valuable type-strain genomes for metagenomic binning, comparative biology and taxonomic classification.</title>
        <authorList>
            <person name="Goeker M."/>
        </authorList>
    </citation>
    <scope>NUCLEOTIDE SEQUENCE [LARGE SCALE GENOMIC DNA]</scope>
    <source>
        <strain evidence="6 7">DSM 103570</strain>
    </source>
</reference>
<dbReference type="Pfam" id="PF00392">
    <property type="entry name" value="GntR"/>
    <property type="match status" value="1"/>
</dbReference>
<accession>A0A7W6HBE2</accession>
<dbReference type="CDD" id="cd07377">
    <property type="entry name" value="WHTH_GntR"/>
    <property type="match status" value="1"/>
</dbReference>
<dbReference type="GO" id="GO:0003700">
    <property type="term" value="F:DNA-binding transcription factor activity"/>
    <property type="evidence" value="ECO:0007669"/>
    <property type="project" value="InterPro"/>
</dbReference>
<dbReference type="SMART" id="SM00895">
    <property type="entry name" value="FCD"/>
    <property type="match status" value="1"/>
</dbReference>
<dbReference type="InterPro" id="IPR036390">
    <property type="entry name" value="WH_DNA-bd_sf"/>
</dbReference>
<dbReference type="PANTHER" id="PTHR43537">
    <property type="entry name" value="TRANSCRIPTIONAL REGULATOR, GNTR FAMILY"/>
    <property type="match status" value="1"/>
</dbReference>
<name>A0A7W6HBE2_9HYPH</name>
<feature type="region of interest" description="Disordered" evidence="4">
    <location>
        <begin position="1"/>
        <end position="20"/>
    </location>
</feature>
<dbReference type="InterPro" id="IPR008920">
    <property type="entry name" value="TF_FadR/GntR_C"/>
</dbReference>
<dbReference type="GO" id="GO:0003677">
    <property type="term" value="F:DNA binding"/>
    <property type="evidence" value="ECO:0007669"/>
    <property type="project" value="UniProtKB-KW"/>
</dbReference>
<dbReference type="SMART" id="SM00345">
    <property type="entry name" value="HTH_GNTR"/>
    <property type="match status" value="1"/>
</dbReference>
<evidence type="ECO:0000256" key="1">
    <source>
        <dbReference type="ARBA" id="ARBA00023015"/>
    </source>
</evidence>
<feature type="domain" description="HTH gntR-type" evidence="5">
    <location>
        <begin position="19"/>
        <end position="86"/>
    </location>
</feature>
<dbReference type="PROSITE" id="PS50949">
    <property type="entry name" value="HTH_GNTR"/>
    <property type="match status" value="1"/>
</dbReference>
<sequence length="237" mass="26173">MQDLEGIDRDEASPRQGRANLHDQVIAELRDLVTRGELAEGKRVPEAALCQRLGISRTPLREALKVLAAEGFIELRPNRGAVVVPIDRAAVAAVFEVKGGLERLIGLLLPERIERPQMVHLEQLHEQLRSHYQEGGVAAYTRLNHEFHAALAAATRNDALVQIYSGLQQKILRARFAINEQPARIGQSMAEHDGIMAMLRAGAAHDLAHRLEEHNRLTGEAILRQFGETSAVPGPAR</sequence>
<dbReference type="EMBL" id="JACIEM010000001">
    <property type="protein sequence ID" value="MBB4002048.1"/>
    <property type="molecule type" value="Genomic_DNA"/>
</dbReference>
<evidence type="ECO:0000256" key="3">
    <source>
        <dbReference type="ARBA" id="ARBA00023163"/>
    </source>
</evidence>
<dbReference type="PANTHER" id="PTHR43537:SF50">
    <property type="entry name" value="TRANSCRIPTIONAL REGULATORY PROTEIN"/>
    <property type="match status" value="1"/>
</dbReference>
<evidence type="ECO:0000256" key="2">
    <source>
        <dbReference type="ARBA" id="ARBA00023125"/>
    </source>
</evidence>
<evidence type="ECO:0000313" key="7">
    <source>
        <dbReference type="Proteomes" id="UP000588647"/>
    </source>
</evidence>
<evidence type="ECO:0000313" key="6">
    <source>
        <dbReference type="EMBL" id="MBB4002048.1"/>
    </source>
</evidence>
<dbReference type="Gene3D" id="1.10.10.10">
    <property type="entry name" value="Winged helix-like DNA-binding domain superfamily/Winged helix DNA-binding domain"/>
    <property type="match status" value="1"/>
</dbReference>
<keyword evidence="7" id="KW-1185">Reference proteome</keyword>
<dbReference type="Pfam" id="PF07729">
    <property type="entry name" value="FCD"/>
    <property type="match status" value="1"/>
</dbReference>
<dbReference type="InterPro" id="IPR000524">
    <property type="entry name" value="Tscrpt_reg_HTH_GntR"/>
</dbReference>
<gene>
    <name evidence="6" type="ORF">GGR03_001095</name>
</gene>
<dbReference type="Proteomes" id="UP000588647">
    <property type="component" value="Unassembled WGS sequence"/>
</dbReference>
<dbReference type="AlphaFoldDB" id="A0A7W6HBE2"/>
<dbReference type="Gene3D" id="1.20.120.530">
    <property type="entry name" value="GntR ligand-binding domain-like"/>
    <property type="match status" value="1"/>
</dbReference>
<dbReference type="InterPro" id="IPR036388">
    <property type="entry name" value="WH-like_DNA-bd_sf"/>
</dbReference>
<dbReference type="SUPFAM" id="SSF46785">
    <property type="entry name" value="Winged helix' DNA-binding domain"/>
    <property type="match status" value="1"/>
</dbReference>
<feature type="compositionally biased region" description="Basic and acidic residues" evidence="4">
    <location>
        <begin position="1"/>
        <end position="13"/>
    </location>
</feature>
<evidence type="ECO:0000256" key="4">
    <source>
        <dbReference type="SAM" id="MobiDB-lite"/>
    </source>
</evidence>
<protein>
    <submittedName>
        <fullName evidence="6">DNA-binding GntR family transcriptional regulator</fullName>
    </submittedName>
</protein>
<dbReference type="SUPFAM" id="SSF48008">
    <property type="entry name" value="GntR ligand-binding domain-like"/>
    <property type="match status" value="1"/>
</dbReference>
<keyword evidence="3" id="KW-0804">Transcription</keyword>
<organism evidence="6 7">
    <name type="scientific">Aurantimonas endophytica</name>
    <dbReference type="NCBI Taxonomy" id="1522175"/>
    <lineage>
        <taxon>Bacteria</taxon>
        <taxon>Pseudomonadati</taxon>
        <taxon>Pseudomonadota</taxon>
        <taxon>Alphaproteobacteria</taxon>
        <taxon>Hyphomicrobiales</taxon>
        <taxon>Aurantimonadaceae</taxon>
        <taxon>Aurantimonas</taxon>
    </lineage>
</organism>
<evidence type="ECO:0000259" key="5">
    <source>
        <dbReference type="PROSITE" id="PS50949"/>
    </source>
</evidence>
<comment type="caution">
    <text evidence="6">The sequence shown here is derived from an EMBL/GenBank/DDBJ whole genome shotgun (WGS) entry which is preliminary data.</text>
</comment>
<dbReference type="RefSeq" id="WP_183206542.1">
    <property type="nucleotide sequence ID" value="NZ_JAAAMM010000001.1"/>
</dbReference>
<keyword evidence="1" id="KW-0805">Transcription regulation</keyword>
<dbReference type="InterPro" id="IPR011711">
    <property type="entry name" value="GntR_C"/>
</dbReference>
<dbReference type="PRINTS" id="PR00035">
    <property type="entry name" value="HTHGNTR"/>
</dbReference>
<proteinExistence type="predicted"/>